<dbReference type="InterPro" id="IPR006696">
    <property type="entry name" value="DUF423"/>
</dbReference>
<keyword evidence="4 6" id="KW-1133">Transmembrane helix</keyword>
<evidence type="ECO:0000256" key="6">
    <source>
        <dbReference type="SAM" id="Phobius"/>
    </source>
</evidence>
<feature type="transmembrane region" description="Helical" evidence="6">
    <location>
        <begin position="107"/>
        <end position="128"/>
    </location>
</feature>
<dbReference type="PANTHER" id="PTHR43461:SF1">
    <property type="entry name" value="TRANSMEMBRANE PROTEIN 256"/>
    <property type="match status" value="1"/>
</dbReference>
<dbReference type="Proteomes" id="UP001608902">
    <property type="component" value="Unassembled WGS sequence"/>
</dbReference>
<comment type="subcellular location">
    <subcellularLocation>
        <location evidence="1">Membrane</location>
        <topology evidence="1">Multi-pass membrane protein</topology>
    </subcellularLocation>
</comment>
<evidence type="ECO:0000256" key="5">
    <source>
        <dbReference type="ARBA" id="ARBA00023136"/>
    </source>
</evidence>
<dbReference type="Pfam" id="PF04241">
    <property type="entry name" value="DUF423"/>
    <property type="match status" value="1"/>
</dbReference>
<evidence type="ECO:0000256" key="1">
    <source>
        <dbReference type="ARBA" id="ARBA00004141"/>
    </source>
</evidence>
<evidence type="ECO:0000256" key="2">
    <source>
        <dbReference type="ARBA" id="ARBA00006208"/>
    </source>
</evidence>
<evidence type="ECO:0000256" key="4">
    <source>
        <dbReference type="ARBA" id="ARBA00022989"/>
    </source>
</evidence>
<feature type="transmembrane region" description="Helical" evidence="6">
    <location>
        <begin position="134"/>
        <end position="154"/>
    </location>
</feature>
<keyword evidence="3 6" id="KW-0812">Transmembrane</keyword>
<proteinExistence type="inferred from homology"/>
<keyword evidence="8" id="KW-1185">Reference proteome</keyword>
<dbReference type="PANTHER" id="PTHR43461">
    <property type="entry name" value="TRANSMEMBRANE PROTEIN 256"/>
    <property type="match status" value="1"/>
</dbReference>
<dbReference type="AlphaFoldDB" id="A0ABD6EU21"/>
<evidence type="ECO:0000313" key="8">
    <source>
        <dbReference type="Proteomes" id="UP001608902"/>
    </source>
</evidence>
<comment type="similarity">
    <text evidence="2">Belongs to the TMEM256 family.</text>
</comment>
<reference evidence="7 8" key="1">
    <citation type="submission" date="2024-08" db="EMBL/GenBank/DDBJ databases">
        <title>Gnathostoma spinigerum genome.</title>
        <authorList>
            <person name="Gonzalez-Bertolin B."/>
            <person name="Monzon S."/>
            <person name="Zaballos A."/>
            <person name="Jimenez P."/>
            <person name="Dekumyoy P."/>
            <person name="Varona S."/>
            <person name="Cuesta I."/>
            <person name="Sumanam S."/>
            <person name="Adisakwattana P."/>
            <person name="Gasser R.B."/>
            <person name="Hernandez-Gonzalez A."/>
            <person name="Young N.D."/>
            <person name="Perteguer M.J."/>
        </authorList>
    </citation>
    <scope>NUCLEOTIDE SEQUENCE [LARGE SCALE GENOMIC DNA]</scope>
    <source>
        <strain evidence="7">AL3</strain>
        <tissue evidence="7">Liver</tissue>
    </source>
</reference>
<protein>
    <recommendedName>
        <fullName evidence="9">Transmembrane protein 256</fullName>
    </recommendedName>
</protein>
<evidence type="ECO:0000256" key="3">
    <source>
        <dbReference type="ARBA" id="ARBA00022692"/>
    </source>
</evidence>
<keyword evidence="5 6" id="KW-0472">Membrane</keyword>
<dbReference type="EMBL" id="JBGFUD010004981">
    <property type="protein sequence ID" value="MFH4980047.1"/>
    <property type="molecule type" value="Genomic_DNA"/>
</dbReference>
<evidence type="ECO:0000313" key="7">
    <source>
        <dbReference type="EMBL" id="MFH4980047.1"/>
    </source>
</evidence>
<name>A0ABD6EU21_9BILA</name>
<evidence type="ECO:0008006" key="9">
    <source>
        <dbReference type="Google" id="ProtNLM"/>
    </source>
</evidence>
<comment type="caution">
    <text evidence="7">The sequence shown here is derived from an EMBL/GenBank/DDBJ whole genome shotgun (WGS) entry which is preliminary data.</text>
</comment>
<feature type="transmembrane region" description="Helical" evidence="6">
    <location>
        <begin position="46"/>
        <end position="66"/>
    </location>
</feature>
<sequence length="155" mass="17346">MDQITSFVSSYNPFRSKQHSIHPPSLRGVPSEFRRSFDHYCSKYPGMIRIAGISGAMAVILGAYGAHSLRERSVIDERRLRAFDTANRYHLLHSIALLGAPQSRHPVITAALFVGGILIFSGTCYHYSLTGKEALRRFTPIGGVMFILAWLSFIF</sequence>
<dbReference type="GO" id="GO:0016020">
    <property type="term" value="C:membrane"/>
    <property type="evidence" value="ECO:0007669"/>
    <property type="project" value="UniProtKB-SubCell"/>
</dbReference>
<gene>
    <name evidence="7" type="ORF">AB6A40_006756</name>
</gene>
<organism evidence="7 8">
    <name type="scientific">Gnathostoma spinigerum</name>
    <dbReference type="NCBI Taxonomy" id="75299"/>
    <lineage>
        <taxon>Eukaryota</taxon>
        <taxon>Metazoa</taxon>
        <taxon>Ecdysozoa</taxon>
        <taxon>Nematoda</taxon>
        <taxon>Chromadorea</taxon>
        <taxon>Rhabditida</taxon>
        <taxon>Spirurina</taxon>
        <taxon>Gnathostomatomorpha</taxon>
        <taxon>Gnathostomatoidea</taxon>
        <taxon>Gnathostomatidae</taxon>
        <taxon>Gnathostoma</taxon>
    </lineage>
</organism>
<accession>A0ABD6EU21</accession>